<dbReference type="RefSeq" id="WP_204030776.1">
    <property type="nucleotide sequence ID" value="NZ_BOOW01000038.1"/>
</dbReference>
<evidence type="ECO:0000256" key="1">
    <source>
        <dbReference type="ARBA" id="ARBA00022679"/>
    </source>
</evidence>
<evidence type="ECO:0000259" key="6">
    <source>
        <dbReference type="Pfam" id="PF19354"/>
    </source>
</evidence>
<dbReference type="GO" id="GO:0000160">
    <property type="term" value="P:phosphorelay signal transduction system"/>
    <property type="evidence" value="ECO:0007669"/>
    <property type="project" value="UniProtKB-KW"/>
</dbReference>
<name>A0A919VF34_9ACTN</name>
<feature type="transmembrane region" description="Helical" evidence="4">
    <location>
        <begin position="142"/>
        <end position="161"/>
    </location>
</feature>
<dbReference type="SUPFAM" id="SSF55874">
    <property type="entry name" value="ATPase domain of HSP90 chaperone/DNA topoisomerase II/histidine kinase"/>
    <property type="match status" value="1"/>
</dbReference>
<dbReference type="Proteomes" id="UP000606172">
    <property type="component" value="Unassembled WGS sequence"/>
</dbReference>
<dbReference type="GO" id="GO:0016301">
    <property type="term" value="F:kinase activity"/>
    <property type="evidence" value="ECO:0007669"/>
    <property type="project" value="UniProtKB-KW"/>
</dbReference>
<keyword evidence="2 7" id="KW-0418">Kinase</keyword>
<sequence>MEIEGSFWRAIAVYRIASLGYAALLLTGADGYLRPLAGWLVIGVMAAWTGITTAAYSTTRTRPLLLTDLLVTLGCMLASPYVQGAGAREDGVMPVTATWIGAPVLAWAVYGGRRAGAVAAVIMALGDQWLLGLPGFDLSTPVNGSVLLILAGTVVGHVARLTKQAEERLQQAAEIEAASRERERLARGIHDSVLQVLALVQRRGLEIGGESAELGRLAGEQEAVLRELIRGGPPPLLAQNGTSPVDLAAGLRRYATSLVTVSTPATPLPLPSDQAREVVAAVGAALDNVRSHCGENARAWVFAENDGTSMTVTVRDEGPGIPAGRLAEAEAEGRLGIAQSIRGRIAGLGGTVEITSVPGQGAEVELTVPIPRGSCTLDGDTGRFTVAP</sequence>
<dbReference type="EMBL" id="BOOW01000038">
    <property type="protein sequence ID" value="GII95734.1"/>
    <property type="molecule type" value="Genomic_DNA"/>
</dbReference>
<keyword evidence="1" id="KW-0808">Transferase</keyword>
<evidence type="ECO:0000256" key="4">
    <source>
        <dbReference type="SAM" id="Phobius"/>
    </source>
</evidence>
<evidence type="ECO:0000313" key="8">
    <source>
        <dbReference type="Proteomes" id="UP000606172"/>
    </source>
</evidence>
<feature type="domain" description="DUF5931" evidence="6">
    <location>
        <begin position="1"/>
        <end position="169"/>
    </location>
</feature>
<comment type="caution">
    <text evidence="7">The sequence shown here is derived from an EMBL/GenBank/DDBJ whole genome shotgun (WGS) entry which is preliminary data.</text>
</comment>
<keyword evidence="4" id="KW-1133">Transmembrane helix</keyword>
<feature type="transmembrane region" description="Helical" evidence="4">
    <location>
        <begin position="117"/>
        <end position="136"/>
    </location>
</feature>
<dbReference type="PANTHER" id="PTHR24421">
    <property type="entry name" value="NITRATE/NITRITE SENSOR PROTEIN NARX-RELATED"/>
    <property type="match status" value="1"/>
</dbReference>
<keyword evidence="3" id="KW-0902">Two-component regulatory system</keyword>
<evidence type="ECO:0000259" key="5">
    <source>
        <dbReference type="Pfam" id="PF02518"/>
    </source>
</evidence>
<feature type="transmembrane region" description="Helical" evidence="4">
    <location>
        <begin position="64"/>
        <end position="85"/>
    </location>
</feature>
<evidence type="ECO:0000256" key="2">
    <source>
        <dbReference type="ARBA" id="ARBA00022777"/>
    </source>
</evidence>
<keyword evidence="4" id="KW-0472">Membrane</keyword>
<keyword evidence="4" id="KW-0812">Transmembrane</keyword>
<feature type="transmembrane region" description="Helical" evidence="4">
    <location>
        <begin position="39"/>
        <end position="57"/>
    </location>
</feature>
<dbReference type="AlphaFoldDB" id="A0A919VF34"/>
<organism evidence="7 8">
    <name type="scientific">Sinosporangium siamense</name>
    <dbReference type="NCBI Taxonomy" id="1367973"/>
    <lineage>
        <taxon>Bacteria</taxon>
        <taxon>Bacillati</taxon>
        <taxon>Actinomycetota</taxon>
        <taxon>Actinomycetes</taxon>
        <taxon>Streptosporangiales</taxon>
        <taxon>Streptosporangiaceae</taxon>
        <taxon>Sinosporangium</taxon>
    </lineage>
</organism>
<protein>
    <submittedName>
        <fullName evidence="7">Histidine kinase</fullName>
    </submittedName>
</protein>
<dbReference type="Pfam" id="PF19354">
    <property type="entry name" value="DUF5931"/>
    <property type="match status" value="1"/>
</dbReference>
<feature type="transmembrane region" description="Helical" evidence="4">
    <location>
        <begin position="12"/>
        <end position="33"/>
    </location>
</feature>
<dbReference type="Gene3D" id="3.30.565.10">
    <property type="entry name" value="Histidine kinase-like ATPase, C-terminal domain"/>
    <property type="match status" value="1"/>
</dbReference>
<dbReference type="InterPro" id="IPR045975">
    <property type="entry name" value="DUF5931"/>
</dbReference>
<dbReference type="PANTHER" id="PTHR24421:SF61">
    <property type="entry name" value="OXYGEN SENSOR HISTIDINE KINASE NREB"/>
    <property type="match status" value="1"/>
</dbReference>
<dbReference type="NCBIfam" id="NF047322">
    <property type="entry name" value="HK_morpho_MacS"/>
    <property type="match status" value="1"/>
</dbReference>
<keyword evidence="8" id="KW-1185">Reference proteome</keyword>
<dbReference type="InterPro" id="IPR036890">
    <property type="entry name" value="HATPase_C_sf"/>
</dbReference>
<dbReference type="InterPro" id="IPR050482">
    <property type="entry name" value="Sensor_HK_TwoCompSys"/>
</dbReference>
<accession>A0A919VF34</accession>
<reference evidence="7" key="1">
    <citation type="submission" date="2021-01" db="EMBL/GenBank/DDBJ databases">
        <title>Whole genome shotgun sequence of Sinosporangium siamense NBRC 109515.</title>
        <authorList>
            <person name="Komaki H."/>
            <person name="Tamura T."/>
        </authorList>
    </citation>
    <scope>NUCLEOTIDE SEQUENCE</scope>
    <source>
        <strain evidence="7">NBRC 109515</strain>
    </source>
</reference>
<proteinExistence type="predicted"/>
<dbReference type="InterPro" id="IPR003594">
    <property type="entry name" value="HATPase_dom"/>
</dbReference>
<evidence type="ECO:0000256" key="3">
    <source>
        <dbReference type="ARBA" id="ARBA00023012"/>
    </source>
</evidence>
<gene>
    <name evidence="7" type="ORF">Ssi02_59650</name>
</gene>
<feature type="transmembrane region" description="Helical" evidence="4">
    <location>
        <begin position="91"/>
        <end position="110"/>
    </location>
</feature>
<evidence type="ECO:0000313" key="7">
    <source>
        <dbReference type="EMBL" id="GII95734.1"/>
    </source>
</evidence>
<dbReference type="Pfam" id="PF02518">
    <property type="entry name" value="HATPase_c"/>
    <property type="match status" value="1"/>
</dbReference>
<feature type="domain" description="Histidine kinase/HSP90-like ATPase" evidence="5">
    <location>
        <begin position="277"/>
        <end position="371"/>
    </location>
</feature>